<evidence type="ECO:0000256" key="5">
    <source>
        <dbReference type="ARBA" id="ARBA00023125"/>
    </source>
</evidence>
<dbReference type="EMBL" id="JACGWK010000294">
    <property type="protein sequence ID" value="KAL0302245.1"/>
    <property type="molecule type" value="Genomic_DNA"/>
</dbReference>
<organism evidence="12">
    <name type="scientific">Sesamum angustifolium</name>
    <dbReference type="NCBI Taxonomy" id="2727405"/>
    <lineage>
        <taxon>Eukaryota</taxon>
        <taxon>Viridiplantae</taxon>
        <taxon>Streptophyta</taxon>
        <taxon>Embryophyta</taxon>
        <taxon>Tracheophyta</taxon>
        <taxon>Spermatophyta</taxon>
        <taxon>Magnoliopsida</taxon>
        <taxon>eudicotyledons</taxon>
        <taxon>Gunneridae</taxon>
        <taxon>Pentapetalae</taxon>
        <taxon>asterids</taxon>
        <taxon>lamiids</taxon>
        <taxon>Lamiales</taxon>
        <taxon>Pedaliaceae</taxon>
        <taxon>Sesamum</taxon>
    </lineage>
</organism>
<evidence type="ECO:0000256" key="7">
    <source>
        <dbReference type="ARBA" id="ARBA00023204"/>
    </source>
</evidence>
<name>A0AAW2K8V2_9LAMI</name>
<evidence type="ECO:0000256" key="2">
    <source>
        <dbReference type="ARBA" id="ARBA00007815"/>
    </source>
</evidence>
<evidence type="ECO:0000256" key="10">
    <source>
        <dbReference type="SAM" id="MobiDB-lite"/>
    </source>
</evidence>
<gene>
    <name evidence="12" type="ORF">Sangu_2499900</name>
</gene>
<keyword evidence="7" id="KW-0234">DNA repair</keyword>
<evidence type="ECO:0000256" key="8">
    <source>
        <dbReference type="ARBA" id="ARBA00023242"/>
    </source>
</evidence>
<dbReference type="InterPro" id="IPR014892">
    <property type="entry name" value="RPA_C"/>
</dbReference>
<comment type="function">
    <text evidence="9">Component of the replication protein A complex (RPA) required for DNA recombination, repair and replication. The activity of RPA is mediated by single-stranded DNA binding and protein interactions. Required fo cell division in meristems. Involved in the maintenance of transcriptional epigenetic gene silencing (TGS) at specific loci (including some transposons) by regulating histone H3 acetylation, 'Lys-4' and 'Lys-9' methylation.</text>
</comment>
<keyword evidence="4" id="KW-0227">DNA damage</keyword>
<dbReference type="PIRSF" id="PIRSF036949">
    <property type="entry name" value="RPA32"/>
    <property type="match status" value="1"/>
</dbReference>
<comment type="similarity">
    <text evidence="2">Belongs to the replication factor A protein 2 family.</text>
</comment>
<keyword evidence="3" id="KW-0235">DNA replication</keyword>
<dbReference type="GO" id="GO:0005662">
    <property type="term" value="C:DNA replication factor A complex"/>
    <property type="evidence" value="ECO:0007669"/>
    <property type="project" value="TreeGrafter"/>
</dbReference>
<dbReference type="PANTHER" id="PTHR13989">
    <property type="entry name" value="REPLICATION PROTEIN A-RELATED"/>
    <property type="match status" value="1"/>
</dbReference>
<evidence type="ECO:0000256" key="1">
    <source>
        <dbReference type="ARBA" id="ARBA00004123"/>
    </source>
</evidence>
<dbReference type="GO" id="GO:0000781">
    <property type="term" value="C:chromosome, telomeric region"/>
    <property type="evidence" value="ECO:0007669"/>
    <property type="project" value="TreeGrafter"/>
</dbReference>
<dbReference type="GO" id="GO:0006289">
    <property type="term" value="P:nucleotide-excision repair"/>
    <property type="evidence" value="ECO:0007669"/>
    <property type="project" value="TreeGrafter"/>
</dbReference>
<dbReference type="GO" id="GO:0000724">
    <property type="term" value="P:double-strand break repair via homologous recombination"/>
    <property type="evidence" value="ECO:0007669"/>
    <property type="project" value="TreeGrafter"/>
</dbReference>
<dbReference type="GO" id="GO:0006260">
    <property type="term" value="P:DNA replication"/>
    <property type="evidence" value="ECO:0007669"/>
    <property type="project" value="UniProtKB-KW"/>
</dbReference>
<dbReference type="PANTHER" id="PTHR13989:SF46">
    <property type="entry name" value="REPLICATION PROTEIN A 32 KDA SUBUNIT A-LIKE"/>
    <property type="match status" value="1"/>
</dbReference>
<reference evidence="12" key="1">
    <citation type="submission" date="2020-06" db="EMBL/GenBank/DDBJ databases">
        <authorList>
            <person name="Li T."/>
            <person name="Hu X."/>
            <person name="Zhang T."/>
            <person name="Song X."/>
            <person name="Zhang H."/>
            <person name="Dai N."/>
            <person name="Sheng W."/>
            <person name="Hou X."/>
            <person name="Wei L."/>
        </authorList>
    </citation>
    <scope>NUCLEOTIDE SEQUENCE</scope>
    <source>
        <strain evidence="12">G01</strain>
        <tissue evidence="12">Leaf</tissue>
    </source>
</reference>
<evidence type="ECO:0000256" key="6">
    <source>
        <dbReference type="ARBA" id="ARBA00023172"/>
    </source>
</evidence>
<dbReference type="Gene3D" id="2.40.50.140">
    <property type="entry name" value="Nucleic acid-binding proteins"/>
    <property type="match status" value="1"/>
</dbReference>
<sequence length="279" mass="30517">MMFESSQFDTMAGGGGAFVSSQSADPSPASAKSRDNQPMYPVTVKQIIEATPSTDDKPNFLIDGVDVYNVKVIGMVFDKSERLTDVSFVIDDGTGRIGCHRWVNDPHDTSEVEGLTDGIYVRIHGHLRSFQGKKQLVVYAIRPVNDYNEIANHFLECIHAHCCSTKLQFPNSCGKIQNRASAPASAPLSISAPNGSQAVSSSQVSQEYNLDGLGSIDKMVLDYLQLPSSLAQEKGVHRNEIAQKLKIPQEKILEAMEALESEGLVYSTIDEFHYKSTAS</sequence>
<feature type="domain" description="Replication protein A C-terminal" evidence="11">
    <location>
        <begin position="180"/>
        <end position="271"/>
    </location>
</feature>
<dbReference type="InterPro" id="IPR014646">
    <property type="entry name" value="Rfa2/RPA32"/>
</dbReference>
<dbReference type="AlphaFoldDB" id="A0AAW2K8V2"/>
<protein>
    <submittedName>
        <fullName evidence="12">Replication protein A subunit A</fullName>
    </submittedName>
</protein>
<dbReference type="FunFam" id="1.10.10.10:FF:000168">
    <property type="entry name" value="Replication protein A 32 kDa subunit"/>
    <property type="match status" value="1"/>
</dbReference>
<dbReference type="FunFam" id="2.40.50.140:FF:000184">
    <property type="entry name" value="replication protein A 32 kDa subunit A-like"/>
    <property type="match status" value="1"/>
</dbReference>
<dbReference type="GO" id="GO:0035861">
    <property type="term" value="C:site of double-strand break"/>
    <property type="evidence" value="ECO:0007669"/>
    <property type="project" value="TreeGrafter"/>
</dbReference>
<dbReference type="SUPFAM" id="SSF50249">
    <property type="entry name" value="Nucleic acid-binding proteins"/>
    <property type="match status" value="1"/>
</dbReference>
<feature type="region of interest" description="Disordered" evidence="10">
    <location>
        <begin position="14"/>
        <end position="36"/>
    </location>
</feature>
<reference evidence="12" key="2">
    <citation type="journal article" date="2024" name="Plant">
        <title>Genomic evolution and insights into agronomic trait innovations of Sesamum species.</title>
        <authorList>
            <person name="Miao H."/>
            <person name="Wang L."/>
            <person name="Qu L."/>
            <person name="Liu H."/>
            <person name="Sun Y."/>
            <person name="Le M."/>
            <person name="Wang Q."/>
            <person name="Wei S."/>
            <person name="Zheng Y."/>
            <person name="Lin W."/>
            <person name="Duan Y."/>
            <person name="Cao H."/>
            <person name="Xiong S."/>
            <person name="Wang X."/>
            <person name="Wei L."/>
            <person name="Li C."/>
            <person name="Ma Q."/>
            <person name="Ju M."/>
            <person name="Zhao R."/>
            <person name="Li G."/>
            <person name="Mu C."/>
            <person name="Tian Q."/>
            <person name="Mei H."/>
            <person name="Zhang T."/>
            <person name="Gao T."/>
            <person name="Zhang H."/>
        </authorList>
    </citation>
    <scope>NUCLEOTIDE SEQUENCE</scope>
    <source>
        <strain evidence="12">G01</strain>
    </source>
</reference>
<evidence type="ECO:0000313" key="12">
    <source>
        <dbReference type="EMBL" id="KAL0302245.1"/>
    </source>
</evidence>
<feature type="compositionally biased region" description="Low complexity" evidence="10">
    <location>
        <begin position="20"/>
        <end position="31"/>
    </location>
</feature>
<dbReference type="SUPFAM" id="SSF46785">
    <property type="entry name" value="Winged helix' DNA-binding domain"/>
    <property type="match status" value="1"/>
</dbReference>
<evidence type="ECO:0000259" key="11">
    <source>
        <dbReference type="Pfam" id="PF08784"/>
    </source>
</evidence>
<dbReference type="Gene3D" id="1.10.10.10">
    <property type="entry name" value="Winged helix-like DNA-binding domain superfamily/Winged helix DNA-binding domain"/>
    <property type="match status" value="1"/>
</dbReference>
<dbReference type="GO" id="GO:0003697">
    <property type="term" value="F:single-stranded DNA binding"/>
    <property type="evidence" value="ECO:0007669"/>
    <property type="project" value="TreeGrafter"/>
</dbReference>
<evidence type="ECO:0000256" key="3">
    <source>
        <dbReference type="ARBA" id="ARBA00022705"/>
    </source>
</evidence>
<dbReference type="InterPro" id="IPR036390">
    <property type="entry name" value="WH_DNA-bd_sf"/>
</dbReference>
<keyword evidence="5" id="KW-0238">DNA-binding</keyword>
<dbReference type="InterPro" id="IPR012340">
    <property type="entry name" value="NA-bd_OB-fold"/>
</dbReference>
<comment type="subcellular location">
    <subcellularLocation>
        <location evidence="1">Nucleus</location>
    </subcellularLocation>
</comment>
<dbReference type="CDD" id="cd04478">
    <property type="entry name" value="RPA2_DBD_D"/>
    <property type="match status" value="1"/>
</dbReference>
<comment type="caution">
    <text evidence="12">The sequence shown here is derived from an EMBL/GenBank/DDBJ whole genome shotgun (WGS) entry which is preliminary data.</text>
</comment>
<keyword evidence="8" id="KW-0539">Nucleus</keyword>
<evidence type="ECO:0000256" key="9">
    <source>
        <dbReference type="ARBA" id="ARBA00057177"/>
    </source>
</evidence>
<keyword evidence="6" id="KW-0233">DNA recombination</keyword>
<dbReference type="Pfam" id="PF08784">
    <property type="entry name" value="RPA_C"/>
    <property type="match status" value="1"/>
</dbReference>
<dbReference type="InterPro" id="IPR036388">
    <property type="entry name" value="WH-like_DNA-bd_sf"/>
</dbReference>
<dbReference type="InterPro" id="IPR040260">
    <property type="entry name" value="RFA2-like"/>
</dbReference>
<evidence type="ECO:0000256" key="4">
    <source>
        <dbReference type="ARBA" id="ARBA00022763"/>
    </source>
</evidence>
<accession>A0AAW2K8V2</accession>
<proteinExistence type="inferred from homology"/>